<reference evidence="1 2" key="1">
    <citation type="submission" date="2023-03" db="EMBL/GenBank/DDBJ databases">
        <title>Genome insight into feeding habits of ladybird beetles.</title>
        <authorList>
            <person name="Li H.-S."/>
            <person name="Huang Y.-H."/>
            <person name="Pang H."/>
        </authorList>
    </citation>
    <scope>NUCLEOTIDE SEQUENCE [LARGE SCALE GENOMIC DNA]</scope>
    <source>
        <strain evidence="1">SYSU_2023b</strain>
        <tissue evidence="1">Whole body</tissue>
    </source>
</reference>
<gene>
    <name evidence="1" type="ORF">WA026_022041</name>
</gene>
<name>A0AAW1V5H9_9CUCU</name>
<proteinExistence type="predicted"/>
<organism evidence="1 2">
    <name type="scientific">Henosepilachna vigintioctopunctata</name>
    <dbReference type="NCBI Taxonomy" id="420089"/>
    <lineage>
        <taxon>Eukaryota</taxon>
        <taxon>Metazoa</taxon>
        <taxon>Ecdysozoa</taxon>
        <taxon>Arthropoda</taxon>
        <taxon>Hexapoda</taxon>
        <taxon>Insecta</taxon>
        <taxon>Pterygota</taxon>
        <taxon>Neoptera</taxon>
        <taxon>Endopterygota</taxon>
        <taxon>Coleoptera</taxon>
        <taxon>Polyphaga</taxon>
        <taxon>Cucujiformia</taxon>
        <taxon>Coccinelloidea</taxon>
        <taxon>Coccinellidae</taxon>
        <taxon>Epilachninae</taxon>
        <taxon>Epilachnini</taxon>
        <taxon>Henosepilachna</taxon>
    </lineage>
</organism>
<sequence length="100" mass="11832">MEDEILWIRNPFEEEYLKKLKMSSSEEDSSFELSCDQILKSFLKTSLVPFWIKLRQEYPAIAKIALKHLMGFSTLVFLKNKYGNKLDVERDSRLKLLKLS</sequence>
<protein>
    <submittedName>
        <fullName evidence="1">Uncharacterized protein</fullName>
    </submittedName>
</protein>
<accession>A0AAW1V5H9</accession>
<evidence type="ECO:0000313" key="1">
    <source>
        <dbReference type="EMBL" id="KAK9887371.1"/>
    </source>
</evidence>
<keyword evidence="2" id="KW-1185">Reference proteome</keyword>
<dbReference type="Proteomes" id="UP001431783">
    <property type="component" value="Unassembled WGS sequence"/>
</dbReference>
<evidence type="ECO:0000313" key="2">
    <source>
        <dbReference type="Proteomes" id="UP001431783"/>
    </source>
</evidence>
<dbReference type="EMBL" id="JARQZJ010000108">
    <property type="protein sequence ID" value="KAK9887371.1"/>
    <property type="molecule type" value="Genomic_DNA"/>
</dbReference>
<dbReference type="AlphaFoldDB" id="A0AAW1V5H9"/>
<comment type="caution">
    <text evidence="1">The sequence shown here is derived from an EMBL/GenBank/DDBJ whole genome shotgun (WGS) entry which is preliminary data.</text>
</comment>